<feature type="compositionally biased region" description="Low complexity" evidence="11">
    <location>
        <begin position="12"/>
        <end position="31"/>
    </location>
</feature>
<feature type="cross-link" description="Glycyl lysine isopeptide (Lys-Gly) (interchain with G-Cter in SUMO2)" evidence="9">
    <location>
        <position position="345"/>
    </location>
</feature>
<feature type="active site" description="Proton acceptor" evidence="7">
    <location>
        <position position="343"/>
    </location>
</feature>
<feature type="region of interest" description="Disordered" evidence="11">
    <location>
        <begin position="621"/>
        <end position="798"/>
    </location>
</feature>
<dbReference type="SMART" id="SM00240">
    <property type="entry name" value="FHA"/>
    <property type="match status" value="1"/>
</dbReference>
<comment type="caution">
    <text evidence="14">The sequence shown here is derived from an EMBL/GenBank/DDBJ whole genome shotgun (WGS) entry which is preliminary data.</text>
</comment>
<keyword evidence="3" id="KW-0808">Transferase</keyword>
<evidence type="ECO:0000256" key="6">
    <source>
        <dbReference type="ARBA" id="ARBA00022840"/>
    </source>
</evidence>
<evidence type="ECO:0000256" key="7">
    <source>
        <dbReference type="PIRSR" id="PIRSR630616-1"/>
    </source>
</evidence>
<dbReference type="AlphaFoldDB" id="A0A2T0AAX0"/>
<feature type="region of interest" description="Disordered" evidence="11">
    <location>
        <begin position="507"/>
        <end position="592"/>
    </location>
</feature>
<feature type="compositionally biased region" description="Polar residues" evidence="11">
    <location>
        <begin position="61"/>
        <end position="82"/>
    </location>
</feature>
<dbReference type="InterPro" id="IPR011009">
    <property type="entry name" value="Kinase-like_dom_sf"/>
</dbReference>
<accession>A0A2T0AAX0</accession>
<proteinExistence type="inferred from homology"/>
<evidence type="ECO:0000313" key="14">
    <source>
        <dbReference type="EMBL" id="PRQ75158.1"/>
    </source>
</evidence>
<dbReference type="Proteomes" id="UP000239560">
    <property type="component" value="Unassembled WGS sequence"/>
</dbReference>
<feature type="compositionally biased region" description="Basic residues" evidence="11">
    <location>
        <begin position="788"/>
        <end position="798"/>
    </location>
</feature>
<dbReference type="Pfam" id="PF00069">
    <property type="entry name" value="Pkinase"/>
    <property type="match status" value="1"/>
</dbReference>
<dbReference type="SMART" id="SM00220">
    <property type="entry name" value="S_TKc"/>
    <property type="match status" value="1"/>
</dbReference>
<feature type="compositionally biased region" description="Acidic residues" evidence="11">
    <location>
        <begin position="742"/>
        <end position="758"/>
    </location>
</feature>
<feature type="region of interest" description="Disordered" evidence="11">
    <location>
        <begin position="60"/>
        <end position="84"/>
    </location>
</feature>
<evidence type="ECO:0000256" key="4">
    <source>
        <dbReference type="ARBA" id="ARBA00022741"/>
    </source>
</evidence>
<feature type="region of interest" description="Disordered" evidence="11">
    <location>
        <begin position="1"/>
        <end position="32"/>
    </location>
</feature>
<dbReference type="InterPro" id="IPR000719">
    <property type="entry name" value="Prot_kinase_dom"/>
</dbReference>
<dbReference type="InterPro" id="IPR000253">
    <property type="entry name" value="FHA_dom"/>
</dbReference>
<dbReference type="FunFam" id="3.30.200.20:FF:000042">
    <property type="entry name" value="Aurora kinase A"/>
    <property type="match status" value="1"/>
</dbReference>
<evidence type="ECO:0000259" key="12">
    <source>
        <dbReference type="PROSITE" id="PS50006"/>
    </source>
</evidence>
<feature type="compositionally biased region" description="Low complexity" evidence="11">
    <location>
        <begin position="767"/>
        <end position="787"/>
    </location>
</feature>
<dbReference type="CDD" id="cd00060">
    <property type="entry name" value="FHA"/>
    <property type="match status" value="1"/>
</dbReference>
<dbReference type="SUPFAM" id="SSF49879">
    <property type="entry name" value="SMAD/FHA domain"/>
    <property type="match status" value="1"/>
</dbReference>
<evidence type="ECO:0000256" key="8">
    <source>
        <dbReference type="PIRSR" id="PIRSR630616-2"/>
    </source>
</evidence>
<feature type="binding site" evidence="8">
    <location>
        <position position="363"/>
    </location>
    <ligand>
        <name>ATP</name>
        <dbReference type="ChEBI" id="CHEBI:30616"/>
    </ligand>
</feature>
<evidence type="ECO:0000256" key="9">
    <source>
        <dbReference type="PIRSR" id="PIRSR630616-3"/>
    </source>
</evidence>
<feature type="domain" description="FHA" evidence="12">
    <location>
        <begin position="101"/>
        <end position="151"/>
    </location>
</feature>
<feature type="binding site" evidence="8 10">
    <location>
        <position position="248"/>
    </location>
    <ligand>
        <name>ATP</name>
        <dbReference type="ChEBI" id="CHEBI:30616"/>
    </ligand>
</feature>
<gene>
    <name evidence="14" type="ORF">AAT19DRAFT_14180</name>
</gene>
<dbReference type="PROSITE" id="PS50011">
    <property type="entry name" value="PROTEIN_KINASE_DOM"/>
    <property type="match status" value="1"/>
</dbReference>
<organism evidence="14 15">
    <name type="scientific">Rhodotorula toruloides</name>
    <name type="common">Yeast</name>
    <name type="synonym">Rhodosporidium toruloides</name>
    <dbReference type="NCBI Taxonomy" id="5286"/>
    <lineage>
        <taxon>Eukaryota</taxon>
        <taxon>Fungi</taxon>
        <taxon>Dikarya</taxon>
        <taxon>Basidiomycota</taxon>
        <taxon>Pucciniomycotina</taxon>
        <taxon>Microbotryomycetes</taxon>
        <taxon>Sporidiobolales</taxon>
        <taxon>Sporidiobolaceae</taxon>
        <taxon>Rhodotorula</taxon>
    </lineage>
</organism>
<evidence type="ECO:0000256" key="1">
    <source>
        <dbReference type="ARBA" id="ARBA00005575"/>
    </source>
</evidence>
<dbReference type="PROSITE" id="PS00108">
    <property type="entry name" value="PROTEIN_KINASE_ST"/>
    <property type="match status" value="1"/>
</dbReference>
<keyword evidence="2" id="KW-0723">Serine/threonine-protein kinase</keyword>
<dbReference type="Pfam" id="PF00498">
    <property type="entry name" value="FHA"/>
    <property type="match status" value="1"/>
</dbReference>
<keyword evidence="6 8" id="KW-0067">ATP-binding</keyword>
<evidence type="ECO:0000313" key="15">
    <source>
        <dbReference type="Proteomes" id="UP000239560"/>
    </source>
</evidence>
<dbReference type="EMBL" id="LCTV02000005">
    <property type="protein sequence ID" value="PRQ75158.1"/>
    <property type="molecule type" value="Genomic_DNA"/>
</dbReference>
<evidence type="ECO:0000256" key="3">
    <source>
        <dbReference type="ARBA" id="ARBA00022679"/>
    </source>
</evidence>
<dbReference type="PROSITE" id="PS00107">
    <property type="entry name" value="PROTEIN_KINASE_ATP"/>
    <property type="match status" value="1"/>
</dbReference>
<keyword evidence="4 8" id="KW-0547">Nucleotide-binding</keyword>
<protein>
    <submittedName>
        <fullName evidence="14">Protein kinase-like domain-containing protein</fullName>
    </submittedName>
</protein>
<dbReference type="SUPFAM" id="SSF56112">
    <property type="entry name" value="Protein kinase-like (PK-like)"/>
    <property type="match status" value="1"/>
</dbReference>
<dbReference type="FunFam" id="1.10.510.10:FF:000571">
    <property type="entry name" value="Maternal embryonic leucine zipper kinase"/>
    <property type="match status" value="1"/>
</dbReference>
<dbReference type="GO" id="GO:0004674">
    <property type="term" value="F:protein serine/threonine kinase activity"/>
    <property type="evidence" value="ECO:0007669"/>
    <property type="project" value="UniProtKB-KW"/>
</dbReference>
<evidence type="ECO:0000256" key="5">
    <source>
        <dbReference type="ARBA" id="ARBA00022777"/>
    </source>
</evidence>
<name>A0A2T0AAX0_RHOTO</name>
<keyword evidence="5 14" id="KW-0418">Kinase</keyword>
<dbReference type="PROSITE" id="PS50006">
    <property type="entry name" value="FHA_DOMAIN"/>
    <property type="match status" value="1"/>
</dbReference>
<dbReference type="InterPro" id="IPR030616">
    <property type="entry name" value="Aur-like"/>
</dbReference>
<dbReference type="InterPro" id="IPR008984">
    <property type="entry name" value="SMAD_FHA_dom_sf"/>
</dbReference>
<dbReference type="GO" id="GO:0005524">
    <property type="term" value="F:ATP binding"/>
    <property type="evidence" value="ECO:0007669"/>
    <property type="project" value="UniProtKB-UniRule"/>
</dbReference>
<dbReference type="InterPro" id="IPR008271">
    <property type="entry name" value="Ser/Thr_kinase_AS"/>
</dbReference>
<feature type="compositionally biased region" description="Acidic residues" evidence="11">
    <location>
        <begin position="644"/>
        <end position="667"/>
    </location>
</feature>
<feature type="domain" description="Protein kinase" evidence="13">
    <location>
        <begin position="219"/>
        <end position="481"/>
    </location>
</feature>
<dbReference type="Gene3D" id="1.10.510.10">
    <property type="entry name" value="Transferase(Phosphotransferase) domain 1"/>
    <property type="match status" value="1"/>
</dbReference>
<dbReference type="InterPro" id="IPR017441">
    <property type="entry name" value="Protein_kinase_ATP_BS"/>
</dbReference>
<evidence type="ECO:0000259" key="13">
    <source>
        <dbReference type="PROSITE" id="PS50011"/>
    </source>
</evidence>
<evidence type="ECO:0000256" key="2">
    <source>
        <dbReference type="ARBA" id="ARBA00022527"/>
    </source>
</evidence>
<comment type="similarity">
    <text evidence="1">Belongs to the protein kinase superfamily. CAMK Ser/Thr protein kinase family. CHEK2 subfamily.</text>
</comment>
<sequence>METAAFDALEYSQQSQLTQTQQTQPLSQPTTRFPPNLWGILVSVGRSSSESFALAQHAHDQSATVRGDSTTSAPLPGSSTGVHTALPRPERLEFSRTKREYTVGRHPRGDLVLNGPKISSKHARIWLDNETGIVRLEDTSTNGTFVRNMKVGKGNITVLEPGDLIVFGPASANFDDDFRYVFQCDPNLNPSSSSAADPYGLGELSQSQNAEGRSIHQYYEVREQLGKGSFATVRKGVRRADGVVVAIKIIQRARFASNPKSVEMIEREIAIMMQLEHRFCVKCFDFFEDDQRIWIVLEYVDGGDLLDYVMKRRGLKENETREIALMICEAVAYLHSQGVTHRDLKPENLLLTKAAHPVCKVTDFGLAKMVDDQTMLRTMCGTPTYLAPEVILHPDAVRGYGSLVDAWSIGVVLYSCLTNQIPFDESESTPLPQRMAQRTVNLGILRGFGVSEIGCDFIGKLLKADPRERMSCAQALRHPWLATKSDSVASLPFGTSSLDAIPNMPAAHRSRADSLEGQEADAEMSAASLTSPAAMRTTEGTDDSVVDSQGFGKLALDGPPHSPHPLSNLPNGLDHALAPPLSSGTKRKEPMSAFSDSSASAMSSVQASPIMARTVPPGPFANGSMPPPPVRKRPAAEMQNGVMEVEEPALAETSEEAEPSTTEEGDLDLAPYKPVAVEATKVPDAPAPAKTLGEDVVEEETKEEPEDLPPTPARRGGRKPAAAPARGRGRGRGRASVASTVQDDEEVEGEQEPEDEPEPAPKKQKTRGSSTSVAGAAAEVSGIAATVKNRRRKAARYT</sequence>
<dbReference type="Gene3D" id="2.60.200.20">
    <property type="match status" value="1"/>
</dbReference>
<evidence type="ECO:0000256" key="10">
    <source>
        <dbReference type="PROSITE-ProRule" id="PRU10141"/>
    </source>
</evidence>
<feature type="binding site" evidence="8">
    <location>
        <begin position="347"/>
        <end position="348"/>
    </location>
    <ligand>
        <name>ATP</name>
        <dbReference type="ChEBI" id="CHEBI:30616"/>
    </ligand>
</feature>
<dbReference type="PANTHER" id="PTHR24350">
    <property type="entry name" value="SERINE/THREONINE-PROTEIN KINASE IAL-RELATED"/>
    <property type="match status" value="1"/>
</dbReference>
<evidence type="ECO:0000256" key="11">
    <source>
        <dbReference type="SAM" id="MobiDB-lite"/>
    </source>
</evidence>
<dbReference type="OrthoDB" id="10252171at2759"/>
<reference evidence="14 15" key="1">
    <citation type="journal article" date="2018" name="Elife">
        <title>Functional genomics of lipid metabolism in the oleaginous yeast Rhodosporidium toruloides.</title>
        <authorList>
            <person name="Coradetti S.T."/>
            <person name="Pinel D."/>
            <person name="Geiselman G."/>
            <person name="Ito M."/>
            <person name="Mondo S."/>
            <person name="Reilly M.C."/>
            <person name="Cheng Y.F."/>
            <person name="Bauer S."/>
            <person name="Grigoriev I."/>
            <person name="Gladden J.M."/>
            <person name="Simmons B.A."/>
            <person name="Brem R."/>
            <person name="Arkin A.P."/>
            <person name="Skerker J.M."/>
        </authorList>
    </citation>
    <scope>NUCLEOTIDE SEQUENCE [LARGE SCALE GENOMIC DNA]</scope>
    <source>
        <strain evidence="14 15">NBRC 0880</strain>
    </source>
</reference>
<feature type="compositionally biased region" description="Acidic residues" evidence="11">
    <location>
        <begin position="695"/>
        <end position="707"/>
    </location>
</feature>